<organism evidence="1 2">
    <name type="scientific">Apiospora phragmitis</name>
    <dbReference type="NCBI Taxonomy" id="2905665"/>
    <lineage>
        <taxon>Eukaryota</taxon>
        <taxon>Fungi</taxon>
        <taxon>Dikarya</taxon>
        <taxon>Ascomycota</taxon>
        <taxon>Pezizomycotina</taxon>
        <taxon>Sordariomycetes</taxon>
        <taxon>Xylariomycetidae</taxon>
        <taxon>Amphisphaeriales</taxon>
        <taxon>Apiosporaceae</taxon>
        <taxon>Apiospora</taxon>
    </lineage>
</organism>
<reference evidence="1 2" key="1">
    <citation type="submission" date="2023-01" db="EMBL/GenBank/DDBJ databases">
        <title>Analysis of 21 Apiospora genomes using comparative genomics revels a genus with tremendous synthesis potential of carbohydrate active enzymes and secondary metabolites.</title>
        <authorList>
            <person name="Sorensen T."/>
        </authorList>
    </citation>
    <scope>NUCLEOTIDE SEQUENCE [LARGE SCALE GENOMIC DNA]</scope>
    <source>
        <strain evidence="1 2">CBS 135458</strain>
    </source>
</reference>
<accession>A0ABR1VGK1</accession>
<protein>
    <submittedName>
        <fullName evidence="1">Uncharacterized protein</fullName>
    </submittedName>
</protein>
<evidence type="ECO:0000313" key="1">
    <source>
        <dbReference type="EMBL" id="KAK8070344.1"/>
    </source>
</evidence>
<keyword evidence="2" id="KW-1185">Reference proteome</keyword>
<dbReference type="Proteomes" id="UP001480595">
    <property type="component" value="Unassembled WGS sequence"/>
</dbReference>
<dbReference type="RefSeq" id="XP_066717638.1">
    <property type="nucleotide sequence ID" value="XM_066858369.1"/>
</dbReference>
<dbReference type="EMBL" id="JAQQWL010000006">
    <property type="protein sequence ID" value="KAK8070344.1"/>
    <property type="molecule type" value="Genomic_DNA"/>
</dbReference>
<proteinExistence type="predicted"/>
<dbReference type="GeneID" id="92091432"/>
<comment type="caution">
    <text evidence="1">The sequence shown here is derived from an EMBL/GenBank/DDBJ whole genome shotgun (WGS) entry which is preliminary data.</text>
</comment>
<name>A0ABR1VGK1_9PEZI</name>
<evidence type="ECO:0000313" key="2">
    <source>
        <dbReference type="Proteomes" id="UP001480595"/>
    </source>
</evidence>
<gene>
    <name evidence="1" type="ORF">PG994_006960</name>
</gene>
<sequence length="349" mass="38275">MKEDSPAGRRQVKLMQNEVATLVGHLNEACQERDELLHCARAVEGFPDKPALLLSLQRENLVLKQLLASQPAREHAGFMEVGRLVPIDVDPSAELELIKDSVADACASLDWNKRVLDPPKDQSASLVLSQWASKLFGLDLGLKPFITSCKKSGMEMVDVLRSLVATSLWALLLARYGPDARQLDLLAYQTWVSEPSFTDFVASLSKTLSVHMCHALAPLLDSELKQSDVSEEVLSDWTPAALFEDAVYCTIELAAKLHLTDKSCFWVFPQHGSQFDPCTMTSTDVRTYSGGNRTGQAPTVQLCLFPALYMSKTSKSSASLDGRAKGTAMGALEDLSNYQLVTKGLVLIK</sequence>